<organism evidence="1 2">
    <name type="scientific">Hypoxylon rubiginosum</name>
    <dbReference type="NCBI Taxonomy" id="110542"/>
    <lineage>
        <taxon>Eukaryota</taxon>
        <taxon>Fungi</taxon>
        <taxon>Dikarya</taxon>
        <taxon>Ascomycota</taxon>
        <taxon>Pezizomycotina</taxon>
        <taxon>Sordariomycetes</taxon>
        <taxon>Xylariomycetidae</taxon>
        <taxon>Xylariales</taxon>
        <taxon>Hypoxylaceae</taxon>
        <taxon>Hypoxylon</taxon>
    </lineage>
</organism>
<gene>
    <name evidence="1" type="ORF">F4821DRAFT_231423</name>
</gene>
<reference evidence="1 2" key="1">
    <citation type="journal article" date="2022" name="New Phytol.">
        <title>Ecological generalism drives hyperdiversity of secondary metabolite gene clusters in xylarialean endophytes.</title>
        <authorList>
            <person name="Franco M.E.E."/>
            <person name="Wisecaver J.H."/>
            <person name="Arnold A.E."/>
            <person name="Ju Y.M."/>
            <person name="Slot J.C."/>
            <person name="Ahrendt S."/>
            <person name="Moore L.P."/>
            <person name="Eastman K.E."/>
            <person name="Scott K."/>
            <person name="Konkel Z."/>
            <person name="Mondo S.J."/>
            <person name="Kuo A."/>
            <person name="Hayes R.D."/>
            <person name="Haridas S."/>
            <person name="Andreopoulos B."/>
            <person name="Riley R."/>
            <person name="LaButti K."/>
            <person name="Pangilinan J."/>
            <person name="Lipzen A."/>
            <person name="Amirebrahimi M."/>
            <person name="Yan J."/>
            <person name="Adam C."/>
            <person name="Keymanesh K."/>
            <person name="Ng V."/>
            <person name="Louie K."/>
            <person name="Northen T."/>
            <person name="Drula E."/>
            <person name="Henrissat B."/>
            <person name="Hsieh H.M."/>
            <person name="Youens-Clark K."/>
            <person name="Lutzoni F."/>
            <person name="Miadlikowska J."/>
            <person name="Eastwood D.C."/>
            <person name="Hamelin R.C."/>
            <person name="Grigoriev I.V."/>
            <person name="U'Ren J.M."/>
        </authorList>
    </citation>
    <scope>NUCLEOTIDE SEQUENCE [LARGE SCALE GENOMIC DNA]</scope>
    <source>
        <strain evidence="1 2">ER1909</strain>
    </source>
</reference>
<name>A0ACC0D974_9PEZI</name>
<dbReference type="Proteomes" id="UP001497680">
    <property type="component" value="Unassembled WGS sequence"/>
</dbReference>
<evidence type="ECO:0000313" key="1">
    <source>
        <dbReference type="EMBL" id="KAI6089227.1"/>
    </source>
</evidence>
<dbReference type="EMBL" id="MU394296">
    <property type="protein sequence ID" value="KAI6089227.1"/>
    <property type="molecule type" value="Genomic_DNA"/>
</dbReference>
<comment type="caution">
    <text evidence="1">The sequence shown here is derived from an EMBL/GenBank/DDBJ whole genome shotgun (WGS) entry which is preliminary data.</text>
</comment>
<sequence>MPRRRLANLSLSAIRRITELRPIPSTSQFQMAIIDGWTCAVRTGAFTKGEPLLILEIDSFVPAPAADPRFTLPLHAGVTT</sequence>
<evidence type="ECO:0000313" key="2">
    <source>
        <dbReference type="Proteomes" id="UP001497680"/>
    </source>
</evidence>
<protein>
    <submittedName>
        <fullName evidence="1">Uncharacterized protein</fullName>
    </submittedName>
</protein>
<keyword evidence="2" id="KW-1185">Reference proteome</keyword>
<proteinExistence type="predicted"/>
<accession>A0ACC0D974</accession>